<keyword evidence="3" id="KW-1185">Reference proteome</keyword>
<dbReference type="Pfam" id="PF07727">
    <property type="entry name" value="RVT_2"/>
    <property type="match status" value="1"/>
</dbReference>
<organism evidence="2 3">
    <name type="scientific">Gossypium australe</name>
    <dbReference type="NCBI Taxonomy" id="47621"/>
    <lineage>
        <taxon>Eukaryota</taxon>
        <taxon>Viridiplantae</taxon>
        <taxon>Streptophyta</taxon>
        <taxon>Embryophyta</taxon>
        <taxon>Tracheophyta</taxon>
        <taxon>Spermatophyta</taxon>
        <taxon>Magnoliopsida</taxon>
        <taxon>eudicotyledons</taxon>
        <taxon>Gunneridae</taxon>
        <taxon>Pentapetalae</taxon>
        <taxon>rosids</taxon>
        <taxon>malvids</taxon>
        <taxon>Malvales</taxon>
        <taxon>Malvaceae</taxon>
        <taxon>Malvoideae</taxon>
        <taxon>Gossypium</taxon>
    </lineage>
</organism>
<proteinExistence type="predicted"/>
<dbReference type="EMBL" id="SMMG02000009">
    <property type="protein sequence ID" value="KAA3461382.1"/>
    <property type="molecule type" value="Genomic_DNA"/>
</dbReference>
<dbReference type="Proteomes" id="UP000325315">
    <property type="component" value="Unassembled WGS sequence"/>
</dbReference>
<dbReference type="PANTHER" id="PTHR11439:SF511">
    <property type="match status" value="1"/>
</dbReference>
<accession>A0A5B6UYF5</accession>
<dbReference type="OrthoDB" id="414945at2759"/>
<sequence length="200" mass="22870">MKLTQALLLNGYSQSKHDYSLFTKKVGDQIVIMLIYVDDLSIIGNDVELICELKQVLHRNFRMKDLRILKVGIILTQRKYAIELISDIGLTGGKVVVTPLEPNLKLASIEYDEINMMKCTIVSTTHQKVTLFDSHKARYNFAVQHLSQFMQRPKKSHYEAACCLICYVKKNPVRGLFFLAKGSLQLVVFYDSDWASCLMS</sequence>
<feature type="domain" description="Reverse transcriptase Ty1/copia-type" evidence="1">
    <location>
        <begin position="2"/>
        <end position="101"/>
    </location>
</feature>
<name>A0A5B6UYF5_9ROSI</name>
<comment type="caution">
    <text evidence="2">The sequence shown here is derived from an EMBL/GenBank/DDBJ whole genome shotgun (WGS) entry which is preliminary data.</text>
</comment>
<dbReference type="PANTHER" id="PTHR11439">
    <property type="entry name" value="GAG-POL-RELATED RETROTRANSPOSON"/>
    <property type="match status" value="1"/>
</dbReference>
<gene>
    <name evidence="2" type="ORF">EPI10_027955</name>
</gene>
<evidence type="ECO:0000259" key="1">
    <source>
        <dbReference type="Pfam" id="PF07727"/>
    </source>
</evidence>
<dbReference type="InterPro" id="IPR013103">
    <property type="entry name" value="RVT_2"/>
</dbReference>
<dbReference type="AlphaFoldDB" id="A0A5B6UYF5"/>
<protein>
    <submittedName>
        <fullName evidence="2">Protein detoxification 35</fullName>
    </submittedName>
</protein>
<evidence type="ECO:0000313" key="3">
    <source>
        <dbReference type="Proteomes" id="UP000325315"/>
    </source>
</evidence>
<reference evidence="3" key="1">
    <citation type="journal article" date="2019" name="Plant Biotechnol. J.">
        <title>Genome sequencing of the Australian wild diploid species Gossypium australe highlights disease resistance and delayed gland morphogenesis.</title>
        <authorList>
            <person name="Cai Y."/>
            <person name="Cai X."/>
            <person name="Wang Q."/>
            <person name="Wang P."/>
            <person name="Zhang Y."/>
            <person name="Cai C."/>
            <person name="Xu Y."/>
            <person name="Wang K."/>
            <person name="Zhou Z."/>
            <person name="Wang C."/>
            <person name="Geng S."/>
            <person name="Li B."/>
            <person name="Dong Q."/>
            <person name="Hou Y."/>
            <person name="Wang H."/>
            <person name="Ai P."/>
            <person name="Liu Z."/>
            <person name="Yi F."/>
            <person name="Sun M."/>
            <person name="An G."/>
            <person name="Cheng J."/>
            <person name="Zhang Y."/>
            <person name="Shi Q."/>
            <person name="Xie Y."/>
            <person name="Shi X."/>
            <person name="Chang Y."/>
            <person name="Huang F."/>
            <person name="Chen Y."/>
            <person name="Hong S."/>
            <person name="Mi L."/>
            <person name="Sun Q."/>
            <person name="Zhang L."/>
            <person name="Zhou B."/>
            <person name="Peng R."/>
            <person name="Zhang X."/>
            <person name="Liu F."/>
        </authorList>
    </citation>
    <scope>NUCLEOTIDE SEQUENCE [LARGE SCALE GENOMIC DNA]</scope>
    <source>
        <strain evidence="3">cv. PA1801</strain>
    </source>
</reference>
<evidence type="ECO:0000313" key="2">
    <source>
        <dbReference type="EMBL" id="KAA3461382.1"/>
    </source>
</evidence>